<dbReference type="SUPFAM" id="SSF46689">
    <property type="entry name" value="Homeodomain-like"/>
    <property type="match status" value="1"/>
</dbReference>
<accession>A0ABP7C504</accession>
<evidence type="ECO:0000256" key="3">
    <source>
        <dbReference type="ARBA" id="ARBA00023163"/>
    </source>
</evidence>
<reference evidence="6" key="1">
    <citation type="journal article" date="2019" name="Int. J. Syst. Evol. Microbiol.">
        <title>The Global Catalogue of Microorganisms (GCM) 10K type strain sequencing project: providing services to taxonomists for standard genome sequencing and annotation.</title>
        <authorList>
            <consortium name="The Broad Institute Genomics Platform"/>
            <consortium name="The Broad Institute Genome Sequencing Center for Infectious Disease"/>
            <person name="Wu L."/>
            <person name="Ma J."/>
        </authorList>
    </citation>
    <scope>NUCLEOTIDE SEQUENCE [LARGE SCALE GENOMIC DNA]</scope>
    <source>
        <strain evidence="6">JCM 16904</strain>
    </source>
</reference>
<dbReference type="PANTHER" id="PTHR46796:SF6">
    <property type="entry name" value="ARAC SUBFAMILY"/>
    <property type="match status" value="1"/>
</dbReference>
<keyword evidence="2" id="KW-0238">DNA-binding</keyword>
<keyword evidence="6" id="KW-1185">Reference proteome</keyword>
<gene>
    <name evidence="5" type="ORF">GCM10022224_050390</name>
</gene>
<sequence>MIELHSTEVPAAERFEWWRDVTAQQMYPTVISSEQTDDFQASVTVLPLGPVLVTAPQYMSMRTERTPRLIRRADPEWWVLTLVSSGSLWFEQSRTRTTLARGDLSLHDTSRPFQGEIVSQGRLARTVSCQLPRQALPLPEQLLRGCTARPLPSRQGTGALLCRFMEGLLEQARGLSPDEYAGLARTAIDLLAVYLAGVADAARTVPAHTHQQVLARQIKTFIQHHLHRPDLSRSLIAAAHHISVRYLHRIFQQEELTVSGYIREQRMQRCRADLADGRLTGRSVAEIAARWGFTDAASFSRAFRTAYGVPPSEYRKLQRILAD</sequence>
<dbReference type="SMART" id="SM00342">
    <property type="entry name" value="HTH_ARAC"/>
    <property type="match status" value="1"/>
</dbReference>
<dbReference type="Pfam" id="PF12833">
    <property type="entry name" value="HTH_18"/>
    <property type="match status" value="1"/>
</dbReference>
<dbReference type="InterPro" id="IPR009057">
    <property type="entry name" value="Homeodomain-like_sf"/>
</dbReference>
<proteinExistence type="predicted"/>
<dbReference type="PRINTS" id="PR00032">
    <property type="entry name" value="HTHARAC"/>
</dbReference>
<protein>
    <submittedName>
        <fullName evidence="5">Helix-turn-helix domain-containing protein</fullName>
    </submittedName>
</protein>
<evidence type="ECO:0000313" key="6">
    <source>
        <dbReference type="Proteomes" id="UP001500902"/>
    </source>
</evidence>
<evidence type="ECO:0000313" key="5">
    <source>
        <dbReference type="EMBL" id="GAA3680123.1"/>
    </source>
</evidence>
<dbReference type="InterPro" id="IPR020449">
    <property type="entry name" value="Tscrpt_reg_AraC-type_HTH"/>
</dbReference>
<keyword evidence="3" id="KW-0804">Transcription</keyword>
<dbReference type="InterPro" id="IPR018060">
    <property type="entry name" value="HTH_AraC"/>
</dbReference>
<evidence type="ECO:0000256" key="1">
    <source>
        <dbReference type="ARBA" id="ARBA00023015"/>
    </source>
</evidence>
<dbReference type="InterPro" id="IPR035418">
    <property type="entry name" value="AraC-bd_2"/>
</dbReference>
<dbReference type="Proteomes" id="UP001500902">
    <property type="component" value="Unassembled WGS sequence"/>
</dbReference>
<dbReference type="RefSeq" id="WP_344882794.1">
    <property type="nucleotide sequence ID" value="NZ_BAAAZP010000092.1"/>
</dbReference>
<feature type="domain" description="HTH araC/xylS-type" evidence="4">
    <location>
        <begin position="216"/>
        <end position="317"/>
    </location>
</feature>
<name>A0ABP7C504_9ACTN</name>
<dbReference type="PROSITE" id="PS01124">
    <property type="entry name" value="HTH_ARAC_FAMILY_2"/>
    <property type="match status" value="1"/>
</dbReference>
<keyword evidence="1" id="KW-0805">Transcription regulation</keyword>
<evidence type="ECO:0000259" key="4">
    <source>
        <dbReference type="PROSITE" id="PS01124"/>
    </source>
</evidence>
<evidence type="ECO:0000256" key="2">
    <source>
        <dbReference type="ARBA" id="ARBA00023125"/>
    </source>
</evidence>
<dbReference type="Pfam" id="PF14525">
    <property type="entry name" value="AraC_binding_2"/>
    <property type="match status" value="1"/>
</dbReference>
<dbReference type="InterPro" id="IPR050204">
    <property type="entry name" value="AraC_XylS_family_regulators"/>
</dbReference>
<dbReference type="EMBL" id="BAAAZP010000092">
    <property type="protein sequence ID" value="GAA3680123.1"/>
    <property type="molecule type" value="Genomic_DNA"/>
</dbReference>
<dbReference type="Gene3D" id="1.10.10.60">
    <property type="entry name" value="Homeodomain-like"/>
    <property type="match status" value="1"/>
</dbReference>
<organism evidence="5 6">
    <name type="scientific">Nonomuraea antimicrobica</name>
    <dbReference type="NCBI Taxonomy" id="561173"/>
    <lineage>
        <taxon>Bacteria</taxon>
        <taxon>Bacillati</taxon>
        <taxon>Actinomycetota</taxon>
        <taxon>Actinomycetes</taxon>
        <taxon>Streptosporangiales</taxon>
        <taxon>Streptosporangiaceae</taxon>
        <taxon>Nonomuraea</taxon>
    </lineage>
</organism>
<comment type="caution">
    <text evidence="5">The sequence shown here is derived from an EMBL/GenBank/DDBJ whole genome shotgun (WGS) entry which is preliminary data.</text>
</comment>
<dbReference type="PANTHER" id="PTHR46796">
    <property type="entry name" value="HTH-TYPE TRANSCRIPTIONAL ACTIVATOR RHAS-RELATED"/>
    <property type="match status" value="1"/>
</dbReference>